<dbReference type="AlphaFoldDB" id="M8E3X6"/>
<keyword evidence="1" id="KW-0812">Transmembrane</keyword>
<feature type="transmembrane region" description="Helical" evidence="1">
    <location>
        <begin position="93"/>
        <end position="114"/>
    </location>
</feature>
<keyword evidence="3" id="KW-1185">Reference proteome</keyword>
<sequence>MFSGSLFLVHTGGHGERKDEFTEYAKIYVESTICTVIGRKPKLGGGVKMSQTRSIFIICMAGIMMIFAFLGLWESYQPHVGPVGNGPSHQRIWSWFILQFLIAGCFLATGILGLRASRKEREEE</sequence>
<organism evidence="2 3">
    <name type="scientific">Brevibacillus borstelensis AK1</name>
    <dbReference type="NCBI Taxonomy" id="1300222"/>
    <lineage>
        <taxon>Bacteria</taxon>
        <taxon>Bacillati</taxon>
        <taxon>Bacillota</taxon>
        <taxon>Bacilli</taxon>
        <taxon>Bacillales</taxon>
        <taxon>Paenibacillaceae</taxon>
        <taxon>Brevibacillus</taxon>
    </lineage>
</organism>
<evidence type="ECO:0000313" key="3">
    <source>
        <dbReference type="Proteomes" id="UP000012081"/>
    </source>
</evidence>
<feature type="transmembrane region" description="Helical" evidence="1">
    <location>
        <begin position="55"/>
        <end position="73"/>
    </location>
</feature>
<name>M8E3X6_9BACL</name>
<comment type="caution">
    <text evidence="2">The sequence shown here is derived from an EMBL/GenBank/DDBJ whole genome shotgun (WGS) entry which is preliminary data.</text>
</comment>
<proteinExistence type="predicted"/>
<protein>
    <submittedName>
        <fullName evidence="2">Uncharacterized protein</fullName>
    </submittedName>
</protein>
<keyword evidence="1" id="KW-0472">Membrane</keyword>
<evidence type="ECO:0000313" key="2">
    <source>
        <dbReference type="EMBL" id="EMT50160.1"/>
    </source>
</evidence>
<dbReference type="EMBL" id="APBN01000020">
    <property type="protein sequence ID" value="EMT50160.1"/>
    <property type="molecule type" value="Genomic_DNA"/>
</dbReference>
<evidence type="ECO:0000256" key="1">
    <source>
        <dbReference type="SAM" id="Phobius"/>
    </source>
</evidence>
<keyword evidence="1" id="KW-1133">Transmembrane helix</keyword>
<reference evidence="2 3" key="1">
    <citation type="submission" date="2013-03" db="EMBL/GenBank/DDBJ databases">
        <title>Assembly of a new bacterial strain Brevibacillus borstelensis AK1.</title>
        <authorList>
            <person name="Rajan I."/>
            <person name="PoliReddy D."/>
            <person name="Sugumar T."/>
            <person name="Rathinam K."/>
            <person name="Alqarawi S."/>
            <person name="Khalil A.B."/>
            <person name="Sivakumar N."/>
        </authorList>
    </citation>
    <scope>NUCLEOTIDE SEQUENCE [LARGE SCALE GENOMIC DNA]</scope>
    <source>
        <strain evidence="2 3">AK1</strain>
    </source>
</reference>
<dbReference type="PATRIC" id="fig|1300222.3.peg.5042"/>
<accession>M8E3X6</accession>
<dbReference type="Proteomes" id="UP000012081">
    <property type="component" value="Unassembled WGS sequence"/>
</dbReference>
<gene>
    <name evidence="2" type="ORF">I532_23994</name>
</gene>